<dbReference type="Proteomes" id="UP000614410">
    <property type="component" value="Unassembled WGS sequence"/>
</dbReference>
<evidence type="ECO:0000313" key="2">
    <source>
        <dbReference type="EMBL" id="MBJ7610651.1"/>
    </source>
</evidence>
<protein>
    <submittedName>
        <fullName evidence="2">Dynamin family protein</fullName>
    </submittedName>
</protein>
<dbReference type="PANTHER" id="PTHR43681">
    <property type="entry name" value="TRANSMEMBRANE GTPASE FZO"/>
    <property type="match status" value="1"/>
</dbReference>
<dbReference type="InterPro" id="IPR051943">
    <property type="entry name" value="TRAFAC_Dynamin-like_GTPase"/>
</dbReference>
<reference evidence="2 3" key="1">
    <citation type="submission" date="2020-10" db="EMBL/GenBank/DDBJ databases">
        <title>Ca. Dormibacterota MAGs.</title>
        <authorList>
            <person name="Montgomery K."/>
        </authorList>
    </citation>
    <scope>NUCLEOTIDE SEQUENCE [LARGE SCALE GENOMIC DNA]</scope>
    <source>
        <strain evidence="2">Mitchell_Peninsula_5</strain>
    </source>
</reference>
<dbReference type="InterPro" id="IPR045063">
    <property type="entry name" value="Dynamin_N"/>
</dbReference>
<dbReference type="AlphaFoldDB" id="A0A934KKP8"/>
<dbReference type="Gene3D" id="3.40.50.300">
    <property type="entry name" value="P-loop containing nucleotide triphosphate hydrolases"/>
    <property type="match status" value="1"/>
</dbReference>
<sequence length="516" mass="54837">MQHPGRNDRPERRGALRIPVTEVAVPGQMTARVASLAAAVAAQLTGPLLEEVQAVRDGLGEPLRVAMVGRLKAGKSTLVNALLGQRVAPTDVSECTRMVTVFRFGHPERVQVELRDGGHRDVQLVDGRVPLEVGARPAEVAALHVWLANESLRSVTLIDTPGLASLDSERSAATEELLAAEHASSAAAVVADAIVLVINQTPREDDLDALRRFRDAGLGAERSAVNAMGLLTKADLVGGGGSGAWEAASGLAARHSERFRDEMAMVLPVIGLVAETAECALLTEEDAAALATLGELPAGDRERLLWSADRFVALEAPVSSEARSRLLGLLSLFGIERALDCHDRGTRGAFALRAELARGSGIEAAREALRVTFRRRSNALKAWQALAVLDKVSYRNDAAALPALVGMRDRVEQLRLDPDMHELAELDALLSLRRGDAVLPTDLGAEVERVVGGEGDAARLGLSGADGSALVAGAVAGVARWRRYAMTGADPRQAQVARVMIRSYTLMFEHLQASAT</sequence>
<dbReference type="InterPro" id="IPR022812">
    <property type="entry name" value="Dynamin"/>
</dbReference>
<dbReference type="Pfam" id="PF00350">
    <property type="entry name" value="Dynamin_N"/>
    <property type="match status" value="1"/>
</dbReference>
<name>A0A934KKP8_9BACT</name>
<proteinExistence type="predicted"/>
<evidence type="ECO:0000313" key="3">
    <source>
        <dbReference type="Proteomes" id="UP000614410"/>
    </source>
</evidence>
<dbReference type="PRINTS" id="PR00195">
    <property type="entry name" value="DYNAMIN"/>
</dbReference>
<dbReference type="EMBL" id="JAEKNN010000072">
    <property type="protein sequence ID" value="MBJ7610651.1"/>
    <property type="molecule type" value="Genomic_DNA"/>
</dbReference>
<gene>
    <name evidence="2" type="ORF">JF887_14685</name>
</gene>
<dbReference type="PANTHER" id="PTHR43681:SF1">
    <property type="entry name" value="SARCALUMENIN"/>
    <property type="match status" value="1"/>
</dbReference>
<feature type="domain" description="Dynamin N-terminal" evidence="1">
    <location>
        <begin position="65"/>
        <end position="182"/>
    </location>
</feature>
<evidence type="ECO:0000259" key="1">
    <source>
        <dbReference type="Pfam" id="PF00350"/>
    </source>
</evidence>
<accession>A0A934KKP8</accession>
<organism evidence="2 3">
    <name type="scientific">Candidatus Amunia macphersoniae</name>
    <dbReference type="NCBI Taxonomy" id="3127014"/>
    <lineage>
        <taxon>Bacteria</taxon>
        <taxon>Bacillati</taxon>
        <taxon>Candidatus Dormiibacterota</taxon>
        <taxon>Candidatus Dormibacteria</taxon>
        <taxon>Candidatus Aeolococcales</taxon>
        <taxon>Candidatus Aeolococcaceae</taxon>
        <taxon>Candidatus Amunia</taxon>
    </lineage>
</organism>
<dbReference type="SUPFAM" id="SSF52540">
    <property type="entry name" value="P-loop containing nucleoside triphosphate hydrolases"/>
    <property type="match status" value="1"/>
</dbReference>
<dbReference type="InterPro" id="IPR027417">
    <property type="entry name" value="P-loop_NTPase"/>
</dbReference>
<comment type="caution">
    <text evidence="2">The sequence shown here is derived from an EMBL/GenBank/DDBJ whole genome shotgun (WGS) entry which is preliminary data.</text>
</comment>